<dbReference type="GO" id="GO:0019277">
    <property type="term" value="P:UDP-N-acetylgalactosamine biosynthetic process"/>
    <property type="evidence" value="ECO:0007669"/>
    <property type="project" value="InterPro"/>
</dbReference>
<comment type="caution">
    <text evidence="12">Lacks conserved residue(s) required for the propagation of feature annotation.</text>
</comment>
<evidence type="ECO:0000256" key="3">
    <source>
        <dbReference type="ARBA" id="ARBA00022490"/>
    </source>
</evidence>
<dbReference type="NCBIfam" id="NF006873">
    <property type="entry name" value="PRK09369.1"/>
    <property type="match status" value="1"/>
</dbReference>
<dbReference type="GO" id="GO:0008360">
    <property type="term" value="P:regulation of cell shape"/>
    <property type="evidence" value="ECO:0007669"/>
    <property type="project" value="UniProtKB-KW"/>
</dbReference>
<evidence type="ECO:0000259" key="13">
    <source>
        <dbReference type="Pfam" id="PF00275"/>
    </source>
</evidence>
<feature type="binding site" evidence="12">
    <location>
        <position position="93"/>
    </location>
    <ligand>
        <name>UDP-N-acetyl-alpha-D-glucosamine</name>
        <dbReference type="ChEBI" id="CHEBI:57705"/>
    </ligand>
</feature>
<keyword evidence="8 12" id="KW-0131">Cell cycle</keyword>
<dbReference type="NCBIfam" id="TIGR01072">
    <property type="entry name" value="murA"/>
    <property type="match status" value="1"/>
</dbReference>
<feature type="binding site" evidence="12">
    <location>
        <begin position="22"/>
        <end position="23"/>
    </location>
    <ligand>
        <name>phosphoenolpyruvate</name>
        <dbReference type="ChEBI" id="CHEBI:58702"/>
    </ligand>
</feature>
<dbReference type="Pfam" id="PF00275">
    <property type="entry name" value="EPSP_synthase"/>
    <property type="match status" value="1"/>
</dbReference>
<evidence type="ECO:0000256" key="5">
    <source>
        <dbReference type="ARBA" id="ARBA00022679"/>
    </source>
</evidence>
<dbReference type="EC" id="2.5.1.7" evidence="12"/>
<dbReference type="PATRIC" id="fig|1618373.3.peg.203"/>
<accession>A0A0G1WAS6</accession>
<dbReference type="PANTHER" id="PTHR43783:SF1">
    <property type="entry name" value="UDP-N-ACETYLGLUCOSAMINE 1-CARBOXYVINYLTRANSFERASE"/>
    <property type="match status" value="1"/>
</dbReference>
<evidence type="ECO:0000256" key="6">
    <source>
        <dbReference type="ARBA" id="ARBA00022960"/>
    </source>
</evidence>
<comment type="similarity">
    <text evidence="10 12">Belongs to the EPSP synthase family. MurA subfamily.</text>
</comment>
<feature type="domain" description="Enolpyruvate transferase" evidence="13">
    <location>
        <begin position="7"/>
        <end position="426"/>
    </location>
</feature>
<keyword evidence="9 12" id="KW-0961">Cell wall biogenesis/degradation</keyword>
<evidence type="ECO:0000256" key="8">
    <source>
        <dbReference type="ARBA" id="ARBA00023306"/>
    </source>
</evidence>
<name>A0A0G1WAS6_9BACT</name>
<sequence length="438" mass="47130">MAKLVIEGGQALKGTIHLAGAKNSSFKLMIASLLAQGETKLNNISHISEVDNVGQMITALGGRVKPIAKRGLIIDTSGIKSWIIPQKLGQVSRASSLFLGPLLARFGKAVVPLPGGDAIGRRPLDRHLDALTKLGAKIKTSRNLLEASAAKLAGITYSFAKASHTATENLLMAAVLAKGKTVIATAAREPEVDDLINFLNQMGGRIVRRGKNIEITGVPELHPVEFNVMPDRNQAVSYAVAALCTKGEVTITNARPEHLAAFLNKLKQAGAGTEVSSSGIRFFYRQELKAADITTQPHPGFMTDWQPLWTVLATQSTGTSKIIEAVFTHRFQVVPDLVKMGAKINWFDPRPKNPESFYNFNLADDEPQNHHGIIVAGPARLRGGEFAVKDIRNGATLVIAGLMASGRTVLNQAELIDRGYEDFAGQLSALGAKIERIN</sequence>
<dbReference type="HAMAP" id="MF_00111">
    <property type="entry name" value="MurA"/>
    <property type="match status" value="1"/>
</dbReference>
<comment type="catalytic activity">
    <reaction evidence="11 12">
        <text>phosphoenolpyruvate + UDP-N-acetyl-alpha-D-glucosamine = UDP-N-acetyl-3-O-(1-carboxyvinyl)-alpha-D-glucosamine + phosphate</text>
        <dbReference type="Rhea" id="RHEA:18681"/>
        <dbReference type="ChEBI" id="CHEBI:43474"/>
        <dbReference type="ChEBI" id="CHEBI:57705"/>
        <dbReference type="ChEBI" id="CHEBI:58702"/>
        <dbReference type="ChEBI" id="CHEBI:68483"/>
        <dbReference type="EC" id="2.5.1.7"/>
    </reaction>
</comment>
<dbReference type="InterPro" id="IPR013792">
    <property type="entry name" value="RNA3'P_cycl/enolpyr_Trfase_a/b"/>
</dbReference>
<dbReference type="Gene3D" id="3.65.10.10">
    <property type="entry name" value="Enolpyruvate transferase domain"/>
    <property type="match status" value="2"/>
</dbReference>
<dbReference type="Proteomes" id="UP000034772">
    <property type="component" value="Unassembled WGS sequence"/>
</dbReference>
<dbReference type="InterPro" id="IPR050068">
    <property type="entry name" value="MurA_subfamily"/>
</dbReference>
<dbReference type="GO" id="GO:0051301">
    <property type="term" value="P:cell division"/>
    <property type="evidence" value="ECO:0007669"/>
    <property type="project" value="UniProtKB-KW"/>
</dbReference>
<evidence type="ECO:0000313" key="15">
    <source>
        <dbReference type="Proteomes" id="UP000034772"/>
    </source>
</evidence>
<comment type="subcellular location">
    <subcellularLocation>
        <location evidence="1 12">Cytoplasm</location>
    </subcellularLocation>
</comment>
<evidence type="ECO:0000256" key="2">
    <source>
        <dbReference type="ARBA" id="ARBA00004752"/>
    </source>
</evidence>
<evidence type="ECO:0000256" key="4">
    <source>
        <dbReference type="ARBA" id="ARBA00022618"/>
    </source>
</evidence>
<evidence type="ECO:0000256" key="1">
    <source>
        <dbReference type="ARBA" id="ARBA00004496"/>
    </source>
</evidence>
<comment type="function">
    <text evidence="12">Cell wall formation. Adds enolpyruvyl to UDP-N-acetylglucosamine.</text>
</comment>
<dbReference type="PANTHER" id="PTHR43783">
    <property type="entry name" value="UDP-N-ACETYLGLUCOSAMINE 1-CARBOXYVINYLTRANSFERASE"/>
    <property type="match status" value="1"/>
</dbReference>
<protein>
    <recommendedName>
        <fullName evidence="12">UDP-N-acetylglucosamine 1-carboxyvinyltransferase</fullName>
        <ecNumber evidence="12">2.5.1.7</ecNumber>
    </recommendedName>
    <alternativeName>
        <fullName evidence="12">Enoylpyruvate transferase</fullName>
    </alternativeName>
    <alternativeName>
        <fullName evidence="12">UDP-N-acetylglucosamine enolpyruvyl transferase</fullName>
        <shortName evidence="12">EPT</shortName>
    </alternativeName>
</protein>
<organism evidence="14 15">
    <name type="scientific">Candidatus Beckwithbacteria bacterium GW2011_GWC2_47_9</name>
    <dbReference type="NCBI Taxonomy" id="1618373"/>
    <lineage>
        <taxon>Bacteria</taxon>
        <taxon>Candidatus Beckwithiibacteriota</taxon>
    </lineage>
</organism>
<comment type="pathway">
    <text evidence="2 12">Cell wall biogenesis; peptidoglycan biosynthesis.</text>
</comment>
<keyword evidence="4 12" id="KW-0132">Cell division</keyword>
<dbReference type="GO" id="GO:0008760">
    <property type="term" value="F:UDP-N-acetylglucosamine 1-carboxyvinyltransferase activity"/>
    <property type="evidence" value="ECO:0007669"/>
    <property type="project" value="UniProtKB-UniRule"/>
</dbReference>
<feature type="active site" description="Proton donor" evidence="12">
    <location>
        <position position="117"/>
    </location>
</feature>
<dbReference type="InterPro" id="IPR001986">
    <property type="entry name" value="Enolpyruvate_Tfrase_dom"/>
</dbReference>
<keyword evidence="7 12" id="KW-0573">Peptidoglycan synthesis</keyword>
<keyword evidence="3 12" id="KW-0963">Cytoplasm</keyword>
<dbReference type="CDD" id="cd01555">
    <property type="entry name" value="UdpNAET"/>
    <property type="match status" value="1"/>
</dbReference>
<feature type="binding site" evidence="12">
    <location>
        <position position="304"/>
    </location>
    <ligand>
        <name>UDP-N-acetyl-alpha-D-glucosamine</name>
        <dbReference type="ChEBI" id="CHEBI:57705"/>
    </ligand>
</feature>
<evidence type="ECO:0000313" key="14">
    <source>
        <dbReference type="EMBL" id="KKU87438.1"/>
    </source>
</evidence>
<dbReference type="GO" id="GO:0071555">
    <property type="term" value="P:cell wall organization"/>
    <property type="evidence" value="ECO:0007669"/>
    <property type="project" value="UniProtKB-KW"/>
</dbReference>
<gene>
    <name evidence="12" type="primary">murA</name>
    <name evidence="14" type="ORF">UY17_C0018G0004</name>
</gene>
<dbReference type="SUPFAM" id="SSF55205">
    <property type="entry name" value="EPT/RTPC-like"/>
    <property type="match status" value="1"/>
</dbReference>
<evidence type="ECO:0000256" key="7">
    <source>
        <dbReference type="ARBA" id="ARBA00022984"/>
    </source>
</evidence>
<dbReference type="UniPathway" id="UPA00219"/>
<keyword evidence="5 12" id="KW-0808">Transferase</keyword>
<proteinExistence type="inferred from homology"/>
<dbReference type="InterPro" id="IPR005750">
    <property type="entry name" value="UDP_GlcNAc_COvinyl_MurA"/>
</dbReference>
<dbReference type="EMBL" id="LCOZ01000018">
    <property type="protein sequence ID" value="KKU87438.1"/>
    <property type="molecule type" value="Genomic_DNA"/>
</dbReference>
<evidence type="ECO:0000256" key="11">
    <source>
        <dbReference type="ARBA" id="ARBA00047527"/>
    </source>
</evidence>
<evidence type="ECO:0000256" key="9">
    <source>
        <dbReference type="ARBA" id="ARBA00023316"/>
    </source>
</evidence>
<dbReference type="InterPro" id="IPR036968">
    <property type="entry name" value="Enolpyruvate_Tfrase_sf"/>
</dbReference>
<dbReference type="AlphaFoldDB" id="A0A0G1WAS6"/>
<feature type="binding site" evidence="12">
    <location>
        <position position="326"/>
    </location>
    <ligand>
        <name>UDP-N-acetyl-alpha-D-glucosamine</name>
        <dbReference type="ChEBI" id="CHEBI:57705"/>
    </ligand>
</feature>
<dbReference type="GO" id="GO:0009252">
    <property type="term" value="P:peptidoglycan biosynthetic process"/>
    <property type="evidence" value="ECO:0007669"/>
    <property type="project" value="UniProtKB-UniRule"/>
</dbReference>
<evidence type="ECO:0000256" key="12">
    <source>
        <dbReference type="HAMAP-Rule" id="MF_00111"/>
    </source>
</evidence>
<evidence type="ECO:0000256" key="10">
    <source>
        <dbReference type="ARBA" id="ARBA00038367"/>
    </source>
</evidence>
<comment type="caution">
    <text evidence="14">The sequence shown here is derived from an EMBL/GenBank/DDBJ whole genome shotgun (WGS) entry which is preliminary data.</text>
</comment>
<keyword evidence="6 12" id="KW-0133">Cell shape</keyword>
<dbReference type="GO" id="GO:0005737">
    <property type="term" value="C:cytoplasm"/>
    <property type="evidence" value="ECO:0007669"/>
    <property type="project" value="UniProtKB-SubCell"/>
</dbReference>
<reference evidence="14 15" key="1">
    <citation type="journal article" date="2015" name="Nature">
        <title>rRNA introns, odd ribosomes, and small enigmatic genomes across a large radiation of phyla.</title>
        <authorList>
            <person name="Brown C.T."/>
            <person name="Hug L.A."/>
            <person name="Thomas B.C."/>
            <person name="Sharon I."/>
            <person name="Castelle C.J."/>
            <person name="Singh A."/>
            <person name="Wilkins M.J."/>
            <person name="Williams K.H."/>
            <person name="Banfield J.F."/>
        </authorList>
    </citation>
    <scope>NUCLEOTIDE SEQUENCE [LARGE SCALE GENOMIC DNA]</scope>
</reference>